<dbReference type="Proteomes" id="UP001430172">
    <property type="component" value="Unassembled WGS sequence"/>
</dbReference>
<dbReference type="EMBL" id="JAFDVD010000009">
    <property type="protein sequence ID" value="MBM6400566.1"/>
    <property type="molecule type" value="Genomic_DNA"/>
</dbReference>
<gene>
    <name evidence="2" type="ORF">JQN70_09240</name>
</gene>
<feature type="transmembrane region" description="Helical" evidence="1">
    <location>
        <begin position="60"/>
        <end position="79"/>
    </location>
</feature>
<dbReference type="RefSeq" id="WP_204131048.1">
    <property type="nucleotide sequence ID" value="NZ_JAFDVD010000009.1"/>
</dbReference>
<evidence type="ECO:0000256" key="1">
    <source>
        <dbReference type="SAM" id="Phobius"/>
    </source>
</evidence>
<sequence>MTDEHGPVEEEVRAADLWRATGLGLAMVWGVVLLLVIGYAARLTLDPGADDPPTVVRLLLVPMGVVAVALFVWIAVAGWRIQLRRPSGWDPVIVVGGLGLAGGVFVAAPWRFDGGPGKGLTPLTVGLVVMGLLSVVAGLLAQRSWRRAAVALEESHAGGALPGPGDDRLG</sequence>
<reference evidence="2" key="1">
    <citation type="submission" date="2021-02" db="EMBL/GenBank/DDBJ databases">
        <title>Phycicoccus sp. MQZ13P-5T, whole genome shotgun sequence.</title>
        <authorList>
            <person name="Tuo L."/>
        </authorList>
    </citation>
    <scope>NUCLEOTIDE SEQUENCE</scope>
    <source>
        <strain evidence="2">MQZ13P-5</strain>
    </source>
</reference>
<keyword evidence="1" id="KW-0472">Membrane</keyword>
<proteinExistence type="predicted"/>
<organism evidence="2 3">
    <name type="scientific">Phycicoccus sonneratiae</name>
    <dbReference type="NCBI Taxonomy" id="2807628"/>
    <lineage>
        <taxon>Bacteria</taxon>
        <taxon>Bacillati</taxon>
        <taxon>Actinomycetota</taxon>
        <taxon>Actinomycetes</taxon>
        <taxon>Micrococcales</taxon>
        <taxon>Intrasporangiaceae</taxon>
        <taxon>Phycicoccus</taxon>
    </lineage>
</organism>
<keyword evidence="1" id="KW-1133">Transmembrane helix</keyword>
<feature type="transmembrane region" description="Helical" evidence="1">
    <location>
        <begin position="20"/>
        <end position="40"/>
    </location>
</feature>
<feature type="transmembrane region" description="Helical" evidence="1">
    <location>
        <begin position="122"/>
        <end position="141"/>
    </location>
</feature>
<name>A0ABS2CL10_9MICO</name>
<keyword evidence="3" id="KW-1185">Reference proteome</keyword>
<protein>
    <submittedName>
        <fullName evidence="2">Uncharacterized protein</fullName>
    </submittedName>
</protein>
<keyword evidence="1" id="KW-0812">Transmembrane</keyword>
<comment type="caution">
    <text evidence="2">The sequence shown here is derived from an EMBL/GenBank/DDBJ whole genome shotgun (WGS) entry which is preliminary data.</text>
</comment>
<evidence type="ECO:0000313" key="2">
    <source>
        <dbReference type="EMBL" id="MBM6400566.1"/>
    </source>
</evidence>
<evidence type="ECO:0000313" key="3">
    <source>
        <dbReference type="Proteomes" id="UP001430172"/>
    </source>
</evidence>
<feature type="transmembrane region" description="Helical" evidence="1">
    <location>
        <begin position="91"/>
        <end position="110"/>
    </location>
</feature>
<accession>A0ABS2CL10</accession>